<reference evidence="4 5" key="2">
    <citation type="submission" date="2016-08" db="EMBL/GenBank/DDBJ databases">
        <title>Pervasive Adenine N6-methylation of Active Genes in Fungi.</title>
        <authorList>
            <consortium name="DOE Joint Genome Institute"/>
            <person name="Mondo S.J."/>
            <person name="Dannebaum R.O."/>
            <person name="Kuo R.C."/>
            <person name="Labutti K."/>
            <person name="Haridas S."/>
            <person name="Kuo A."/>
            <person name="Salamov A."/>
            <person name="Ahrendt S.R."/>
            <person name="Lipzen A."/>
            <person name="Sullivan W."/>
            <person name="Andreopoulos W.B."/>
            <person name="Clum A."/>
            <person name="Lindquist E."/>
            <person name="Daum C."/>
            <person name="Ramamoorthy G.K."/>
            <person name="Gryganskyi A."/>
            <person name="Culley D."/>
            <person name="Magnuson J.K."/>
            <person name="James T.Y."/>
            <person name="O'Malley M.A."/>
            <person name="Stajich J.E."/>
            <person name="Spatafora J.W."/>
            <person name="Visel A."/>
            <person name="Grigoriev I.V."/>
        </authorList>
    </citation>
    <scope>NUCLEOTIDE SEQUENCE [LARGE SCALE GENOMIC DNA]</scope>
    <source>
        <strain evidence="4 5">S4</strain>
    </source>
</reference>
<feature type="region of interest" description="Disordered" evidence="3">
    <location>
        <begin position="241"/>
        <end position="264"/>
    </location>
</feature>
<protein>
    <submittedName>
        <fullName evidence="4">Uncharacterized protein</fullName>
    </submittedName>
</protein>
<feature type="compositionally biased region" description="Low complexity" evidence="3">
    <location>
        <begin position="241"/>
        <end position="262"/>
    </location>
</feature>
<reference evidence="4 5" key="1">
    <citation type="submission" date="2016-08" db="EMBL/GenBank/DDBJ databases">
        <title>A Parts List for Fungal Cellulosomes Revealed by Comparative Genomics.</title>
        <authorList>
            <consortium name="DOE Joint Genome Institute"/>
            <person name="Haitjema C.H."/>
            <person name="Gilmore S.P."/>
            <person name="Henske J.K."/>
            <person name="Solomon K.V."/>
            <person name="De Groot R."/>
            <person name="Kuo A."/>
            <person name="Mondo S.J."/>
            <person name="Salamov A.A."/>
            <person name="Labutti K."/>
            <person name="Zhao Z."/>
            <person name="Chiniquy J."/>
            <person name="Barry K."/>
            <person name="Brewer H.M."/>
            <person name="Purvine S.O."/>
            <person name="Wright A.T."/>
            <person name="Boxma B."/>
            <person name="Van Alen T."/>
            <person name="Hackstein J.H."/>
            <person name="Baker S.E."/>
            <person name="Grigoriev I.V."/>
            <person name="O'Malley M.A."/>
        </authorList>
    </citation>
    <scope>NUCLEOTIDE SEQUENCE [LARGE SCALE GENOMIC DNA]</scope>
    <source>
        <strain evidence="4 5">S4</strain>
    </source>
</reference>
<comment type="caution">
    <text evidence="4">The sequence shown here is derived from an EMBL/GenBank/DDBJ whole genome shotgun (WGS) entry which is preliminary data.</text>
</comment>
<feature type="region of interest" description="Disordered" evidence="3">
    <location>
        <begin position="327"/>
        <end position="373"/>
    </location>
</feature>
<feature type="region of interest" description="Disordered" evidence="3">
    <location>
        <begin position="557"/>
        <end position="583"/>
    </location>
</feature>
<evidence type="ECO:0000313" key="5">
    <source>
        <dbReference type="Proteomes" id="UP000193944"/>
    </source>
</evidence>
<proteinExistence type="predicted"/>
<evidence type="ECO:0000256" key="3">
    <source>
        <dbReference type="SAM" id="MobiDB-lite"/>
    </source>
</evidence>
<sequence length="692" mass="81819">MVDIDVNKFKANKEKRRIIEAIHSTDKKIDFLEKDIINVIGLNPKSTSTTSPSSDHLTAIASFILQQQQQQQQLQLQQSNKKNNRGNHINNFNNNNNGIDLLFNLSVETENNFELFDRVKCNKKIAAESKNLFNKQNQIKQTVIKFKKEVEKKENNLKYLDNLKSLMENIESNIVLFKENQKNIYEELLITEKRLNQELSIFQEHLNDWEEKKSNKDWLVGRNSYTHGLLLKRKNSYSSKTIPTTSIPTTTTTSTSSSSSTPLNSKFSISIPSSITLEAKAILKYGYLEGKKKFESIQALNNNKSSFDLDLEDISQLDMDLEDYDKNENENENENKNKLSSDDIENQIYDDNNDDDDENNTNTNKNKNKNKNTSIKSTYLADVERFRNFYVRNHGRTGGWDELSHSMFEKIWKKIGSNNPRFEQICLDSIPGIDLIYLEKHIQWYKMYQELLQKKKNAIENWRSENKKKRIENQKALNINPNHIELEIKNKLAKEKKRKENEQRQKIKQKLKLWKEKKRLEEEKENYLANEEKKKEKELEEKKLQIKQKINKEKLKAYNEKKNKQINSKNKNDGNHSTTEKRKINLKYFQEKDKEYLNNKLQRKLKYLKEESEKELKLEKIKSVNTFIVKRDPKRILQPTKTFQNYINSIHPSSSSKSSSYFDNVEHVNNFFHPVSEFQQHRAIPLWRRGIS</sequence>
<evidence type="ECO:0000256" key="1">
    <source>
        <dbReference type="ARBA" id="ARBA00023054"/>
    </source>
</evidence>
<keyword evidence="1 2" id="KW-0175">Coiled coil</keyword>
<feature type="coiled-coil region" evidence="2">
    <location>
        <begin position="136"/>
        <end position="212"/>
    </location>
</feature>
<gene>
    <name evidence="4" type="ORF">BCR32DRAFT_290889</name>
</gene>
<dbReference type="AlphaFoldDB" id="A0A1Y1XHA2"/>
<dbReference type="OrthoDB" id="2152435at2759"/>
<name>A0A1Y1XHA2_9FUNG</name>
<evidence type="ECO:0000256" key="2">
    <source>
        <dbReference type="SAM" id="Coils"/>
    </source>
</evidence>
<dbReference type="Proteomes" id="UP000193944">
    <property type="component" value="Unassembled WGS sequence"/>
</dbReference>
<accession>A0A1Y1XHA2</accession>
<keyword evidence="5" id="KW-1185">Reference proteome</keyword>
<dbReference type="STRING" id="1754192.A0A1Y1XHA2"/>
<dbReference type="InterPro" id="IPR039902">
    <property type="entry name" value="CCDC148/CCDC112"/>
</dbReference>
<evidence type="ECO:0000313" key="4">
    <source>
        <dbReference type="EMBL" id="ORX85117.1"/>
    </source>
</evidence>
<organism evidence="4 5">
    <name type="scientific">Anaeromyces robustus</name>
    <dbReference type="NCBI Taxonomy" id="1754192"/>
    <lineage>
        <taxon>Eukaryota</taxon>
        <taxon>Fungi</taxon>
        <taxon>Fungi incertae sedis</taxon>
        <taxon>Chytridiomycota</taxon>
        <taxon>Chytridiomycota incertae sedis</taxon>
        <taxon>Neocallimastigomycetes</taxon>
        <taxon>Neocallimastigales</taxon>
        <taxon>Neocallimastigaceae</taxon>
        <taxon>Anaeromyces</taxon>
    </lineage>
</organism>
<feature type="compositionally biased region" description="Basic and acidic residues" evidence="3">
    <location>
        <begin position="570"/>
        <end position="583"/>
    </location>
</feature>
<dbReference type="PANTHER" id="PTHR21549">
    <property type="entry name" value="MUTATED IN BLADDER CANCER 1"/>
    <property type="match status" value="1"/>
</dbReference>
<feature type="compositionally biased region" description="Basic and acidic residues" evidence="3">
    <location>
        <begin position="327"/>
        <end position="341"/>
    </location>
</feature>
<dbReference type="PANTHER" id="PTHR21549:SF0">
    <property type="entry name" value="COILED-COIL DOMAIN-CONTAINING PROTEIN 112"/>
    <property type="match status" value="1"/>
</dbReference>
<dbReference type="EMBL" id="MCFG01000040">
    <property type="protein sequence ID" value="ORX85117.1"/>
    <property type="molecule type" value="Genomic_DNA"/>
</dbReference>